<dbReference type="Proteomes" id="UP000196435">
    <property type="component" value="Unassembled WGS sequence"/>
</dbReference>
<sequence>MWQNKMAQNKIRGETRSPLLFDYHSNPAKLVASCSFPDKVRPCLLFL</sequence>
<gene>
    <name evidence="1" type="ORF">XIS1_1330006</name>
</gene>
<organism evidence="1 2">
    <name type="scientific">Xenorhabdus innexi</name>
    <dbReference type="NCBI Taxonomy" id="290109"/>
    <lineage>
        <taxon>Bacteria</taxon>
        <taxon>Pseudomonadati</taxon>
        <taxon>Pseudomonadota</taxon>
        <taxon>Gammaproteobacteria</taxon>
        <taxon>Enterobacterales</taxon>
        <taxon>Morganellaceae</taxon>
        <taxon>Xenorhabdus</taxon>
    </lineage>
</organism>
<dbReference type="EMBL" id="FTLG01000039">
    <property type="protein sequence ID" value="SIP72054.1"/>
    <property type="molecule type" value="Genomic_DNA"/>
</dbReference>
<dbReference type="AlphaFoldDB" id="A0A1N6MTD9"/>
<evidence type="ECO:0000313" key="2">
    <source>
        <dbReference type="Proteomes" id="UP000196435"/>
    </source>
</evidence>
<protein>
    <submittedName>
        <fullName evidence="1">Uncharacterized protein</fullName>
    </submittedName>
</protein>
<name>A0A1N6MTD9_9GAMM</name>
<accession>A0A1N6MTD9</accession>
<proteinExistence type="predicted"/>
<evidence type="ECO:0000313" key="1">
    <source>
        <dbReference type="EMBL" id="SIP72054.1"/>
    </source>
</evidence>
<reference evidence="2" key="1">
    <citation type="submission" date="2016-12" db="EMBL/GenBank/DDBJ databases">
        <authorList>
            <person name="Gaudriault S."/>
        </authorList>
    </citation>
    <scope>NUCLEOTIDE SEQUENCE [LARGE SCALE GENOMIC DNA]</scope>
    <source>
        <strain evidence="2">HGB1681 (deposited as PTA-6826 in the American Type Culture Collection)</strain>
    </source>
</reference>